<dbReference type="PROSITE" id="PS50112">
    <property type="entry name" value="PAS"/>
    <property type="match status" value="1"/>
</dbReference>
<feature type="domain" description="PAS" evidence="1">
    <location>
        <begin position="23"/>
        <end position="87"/>
    </location>
</feature>
<dbReference type="SUPFAM" id="SSF55785">
    <property type="entry name" value="PYP-like sensor domain (PAS domain)"/>
    <property type="match status" value="1"/>
</dbReference>
<sequence length="139" mass="15049">MLSAGGSALFMPKSDLDATDGLDAATLVAVVDTAPDAIVVVDAEYRIVVFNAAAGRMFGYRAKDVLQQPLWRLLPPSARSRHDRTLDLYGATGVTARHMASSQVMGRRADGHEFPVEASISRTQTAESIFFTAILRERP</sequence>
<dbReference type="GO" id="GO:0006355">
    <property type="term" value="P:regulation of DNA-templated transcription"/>
    <property type="evidence" value="ECO:0007669"/>
    <property type="project" value="InterPro"/>
</dbReference>
<dbReference type="CDD" id="cd00130">
    <property type="entry name" value="PAS"/>
    <property type="match status" value="1"/>
</dbReference>
<keyword evidence="3" id="KW-1185">Reference proteome</keyword>
<gene>
    <name evidence="2" type="ORF">SAMN05878503_10368</name>
</gene>
<dbReference type="NCBIfam" id="TIGR00229">
    <property type="entry name" value="sensory_box"/>
    <property type="match status" value="1"/>
</dbReference>
<dbReference type="SMART" id="SM00091">
    <property type="entry name" value="PAS"/>
    <property type="match status" value="1"/>
</dbReference>
<organism evidence="2 3">
    <name type="scientific">Cereibacter ovatus</name>
    <dbReference type="NCBI Taxonomy" id="439529"/>
    <lineage>
        <taxon>Bacteria</taxon>
        <taxon>Pseudomonadati</taxon>
        <taxon>Pseudomonadota</taxon>
        <taxon>Alphaproteobacteria</taxon>
        <taxon>Rhodobacterales</taxon>
        <taxon>Paracoccaceae</taxon>
        <taxon>Cereibacter</taxon>
    </lineage>
</organism>
<dbReference type="OrthoDB" id="9816309at2"/>
<evidence type="ECO:0000259" key="1">
    <source>
        <dbReference type="PROSITE" id="PS50112"/>
    </source>
</evidence>
<dbReference type="Gene3D" id="3.30.450.20">
    <property type="entry name" value="PAS domain"/>
    <property type="match status" value="1"/>
</dbReference>
<accession>A0A285CNF8</accession>
<dbReference type="Proteomes" id="UP000219467">
    <property type="component" value="Unassembled WGS sequence"/>
</dbReference>
<dbReference type="Pfam" id="PF00989">
    <property type="entry name" value="PAS"/>
    <property type="match status" value="1"/>
</dbReference>
<protein>
    <submittedName>
        <fullName evidence="2">PAS domain S-box-containing protein</fullName>
    </submittedName>
</protein>
<proteinExistence type="predicted"/>
<evidence type="ECO:0000313" key="2">
    <source>
        <dbReference type="EMBL" id="SNX69082.1"/>
    </source>
</evidence>
<dbReference type="EMBL" id="OAOQ01000003">
    <property type="protein sequence ID" value="SNX69082.1"/>
    <property type="molecule type" value="Genomic_DNA"/>
</dbReference>
<dbReference type="InterPro" id="IPR000014">
    <property type="entry name" value="PAS"/>
</dbReference>
<dbReference type="InterPro" id="IPR035965">
    <property type="entry name" value="PAS-like_dom_sf"/>
</dbReference>
<dbReference type="AlphaFoldDB" id="A0A285CNF8"/>
<evidence type="ECO:0000313" key="3">
    <source>
        <dbReference type="Proteomes" id="UP000219467"/>
    </source>
</evidence>
<name>A0A285CNF8_9RHOB</name>
<dbReference type="InterPro" id="IPR013767">
    <property type="entry name" value="PAS_fold"/>
</dbReference>
<reference evidence="3" key="1">
    <citation type="submission" date="2017-08" db="EMBL/GenBank/DDBJ databases">
        <authorList>
            <person name="Varghese N."/>
            <person name="Submissions S."/>
        </authorList>
    </citation>
    <scope>NUCLEOTIDE SEQUENCE [LARGE SCALE GENOMIC DNA]</scope>
    <source>
        <strain evidence="3">JA234</strain>
    </source>
</reference>